<dbReference type="InterPro" id="IPR036249">
    <property type="entry name" value="Thioredoxin-like_sf"/>
</dbReference>
<evidence type="ECO:0000313" key="5">
    <source>
        <dbReference type="Proteomes" id="UP001225498"/>
    </source>
</evidence>
<dbReference type="Gene3D" id="3.40.30.10">
    <property type="entry name" value="Glutaredoxin"/>
    <property type="match status" value="1"/>
</dbReference>
<dbReference type="InterPro" id="IPR044087">
    <property type="entry name" value="NahD-like"/>
</dbReference>
<dbReference type="InterPro" id="IPR001853">
    <property type="entry name" value="DSBA-like_thioredoxin_dom"/>
</dbReference>
<dbReference type="InterPro" id="IPR014440">
    <property type="entry name" value="HCCAis_GSTk"/>
</dbReference>
<dbReference type="AlphaFoldDB" id="A0AAI9FZK4"/>
<dbReference type="InterPro" id="IPR051924">
    <property type="entry name" value="GST_Kappa/NadH"/>
</dbReference>
<evidence type="ECO:0000259" key="3">
    <source>
        <dbReference type="Pfam" id="PF01323"/>
    </source>
</evidence>
<evidence type="ECO:0000256" key="2">
    <source>
        <dbReference type="PIRSR" id="PIRSR006386-1"/>
    </source>
</evidence>
<dbReference type="SUPFAM" id="SSF52833">
    <property type="entry name" value="Thioredoxin-like"/>
    <property type="match status" value="1"/>
</dbReference>
<sequence>MKAPIEIWFDFASNYSYLSVMRIEEAARQAGRQVQWRPFLLGPIFQAQGWNNSPFVLQKAKGIYVWQDMLRQCRKHGLPWQKPSVFPRVSLLASRVALYGAGQAWIGAFCRQVMTLNFAGDRDITDPQLINEVLGGLGLDAPAIIAAALSEQNKQALRTQTEQAMARGMFGAPTFFVGEGMFWGDDRLADALANG</sequence>
<comment type="caution">
    <text evidence="4">The sequence shown here is derived from an EMBL/GenBank/DDBJ whole genome shotgun (WGS) entry which is preliminary data.</text>
</comment>
<accession>A0AAI9FZK4</accession>
<dbReference type="GO" id="GO:1901170">
    <property type="term" value="P:naphthalene catabolic process"/>
    <property type="evidence" value="ECO:0007669"/>
    <property type="project" value="InterPro"/>
</dbReference>
<keyword evidence="1 4" id="KW-0413">Isomerase</keyword>
<feature type="domain" description="DSBA-like thioredoxin" evidence="3">
    <location>
        <begin position="5"/>
        <end position="189"/>
    </location>
</feature>
<gene>
    <name evidence="4" type="ORF">REH87_000554</name>
</gene>
<dbReference type="GO" id="GO:0004364">
    <property type="term" value="F:glutathione transferase activity"/>
    <property type="evidence" value="ECO:0007669"/>
    <property type="project" value="TreeGrafter"/>
</dbReference>
<dbReference type="PANTHER" id="PTHR42943">
    <property type="entry name" value="GLUTATHIONE S-TRANSFERASE KAPPA"/>
    <property type="match status" value="1"/>
</dbReference>
<dbReference type="Proteomes" id="UP001225498">
    <property type="component" value="Unassembled WGS sequence"/>
</dbReference>
<dbReference type="EC" id="5.99.1.4" evidence="1"/>
<proteinExistence type="inferred from homology"/>
<protein>
    <recommendedName>
        <fullName evidence="1">2-hydroxychromene-2-carboxylate isomerase</fullName>
        <ecNumber evidence="1">5.99.1.4</ecNumber>
    </recommendedName>
</protein>
<dbReference type="GO" id="GO:0004602">
    <property type="term" value="F:glutathione peroxidase activity"/>
    <property type="evidence" value="ECO:0007669"/>
    <property type="project" value="TreeGrafter"/>
</dbReference>
<comment type="similarity">
    <text evidence="1">Belongs to the GST superfamily. NadH family.</text>
</comment>
<dbReference type="GO" id="GO:0018845">
    <property type="term" value="F:2-hydroxychromene-2-carboxylate isomerase activity"/>
    <property type="evidence" value="ECO:0007669"/>
    <property type="project" value="UniProtKB-UniRule"/>
</dbReference>
<evidence type="ECO:0000256" key="1">
    <source>
        <dbReference type="PIRNR" id="PIRNR006386"/>
    </source>
</evidence>
<dbReference type="PANTHER" id="PTHR42943:SF2">
    <property type="entry name" value="GLUTATHIONE S-TRANSFERASE KAPPA 1"/>
    <property type="match status" value="1"/>
</dbReference>
<name>A0AAI9FZK4_STEMA</name>
<feature type="active site" description="Nucleophile" evidence="2">
    <location>
        <position position="13"/>
    </location>
</feature>
<dbReference type="CDD" id="cd03022">
    <property type="entry name" value="DsbA_HCCA_Iso"/>
    <property type="match status" value="1"/>
</dbReference>
<dbReference type="EMBL" id="ABLTIR010000006">
    <property type="protein sequence ID" value="EKZ1925585.1"/>
    <property type="molecule type" value="Genomic_DNA"/>
</dbReference>
<comment type="catalytic activity">
    <reaction evidence="1">
        <text>2-hydroxychromene-2-carboxylate = (3E)-4-(2-hydroxyphenyl)-2-oxobut-3-enoate</text>
        <dbReference type="Rhea" id="RHEA:27401"/>
        <dbReference type="ChEBI" id="CHEBI:59350"/>
        <dbReference type="ChEBI" id="CHEBI:59353"/>
        <dbReference type="EC" id="5.99.1.4"/>
    </reaction>
</comment>
<dbReference type="GO" id="GO:0006749">
    <property type="term" value="P:glutathione metabolic process"/>
    <property type="evidence" value="ECO:0007669"/>
    <property type="project" value="TreeGrafter"/>
</dbReference>
<dbReference type="Pfam" id="PF01323">
    <property type="entry name" value="DSBA"/>
    <property type="match status" value="1"/>
</dbReference>
<organism evidence="4 5">
    <name type="scientific">Stenotrophomonas maltophilia</name>
    <name type="common">Pseudomonas maltophilia</name>
    <name type="synonym">Xanthomonas maltophilia</name>
    <dbReference type="NCBI Taxonomy" id="40324"/>
    <lineage>
        <taxon>Bacteria</taxon>
        <taxon>Pseudomonadati</taxon>
        <taxon>Pseudomonadota</taxon>
        <taxon>Gammaproteobacteria</taxon>
        <taxon>Lysobacterales</taxon>
        <taxon>Lysobacteraceae</taxon>
        <taxon>Stenotrophomonas</taxon>
        <taxon>Stenotrophomonas maltophilia group</taxon>
    </lineage>
</organism>
<dbReference type="PIRSF" id="PIRSF006386">
    <property type="entry name" value="HCCAis_GSTk"/>
    <property type="match status" value="1"/>
</dbReference>
<reference evidence="4" key="1">
    <citation type="submission" date="2023-08" db="EMBL/GenBank/DDBJ databases">
        <authorList>
            <consortium name="Clinical and Environmental Microbiology Branch: Whole genome sequencing antimicrobial resistance pathogens in the healthcare setting"/>
        </authorList>
    </citation>
    <scope>NUCLEOTIDE SEQUENCE</scope>
    <source>
        <strain evidence="4">2023CJ-00293</strain>
    </source>
</reference>
<evidence type="ECO:0000313" key="4">
    <source>
        <dbReference type="EMBL" id="EKZ1925585.1"/>
    </source>
</evidence>